<dbReference type="InterPro" id="IPR036318">
    <property type="entry name" value="FAD-bd_PCMH-like_sf"/>
</dbReference>
<dbReference type="EMBL" id="PGGN01000007">
    <property type="protein sequence ID" value="PSH54846.1"/>
    <property type="molecule type" value="Genomic_DNA"/>
</dbReference>
<dbReference type="OrthoDB" id="9805314at2"/>
<feature type="transmembrane region" description="Helical" evidence="7">
    <location>
        <begin position="79"/>
        <end position="103"/>
    </location>
</feature>
<dbReference type="CDD" id="cd04590">
    <property type="entry name" value="CBS_pair_CorC_HlyC_assoc"/>
    <property type="match status" value="1"/>
</dbReference>
<sequence>MDWTLEWIADPNAWIGLATLVVLEIVLGIDNLVFIAILADKLPPSQRNRARIVGLSLALVMRLLLLASISWVVRLTTPLFSIAGLEFAGRDIILILGGVFLLFKGTMELHERLEGHMSAKESNIAHAVFWQVIAQIVVLDAVFSLDSVITAVGMVKHLEVMMIAVVIAVGVMMLASKPLMSFVNRHPTVVILCLGFLMMIGFSLIVEGFGFHIPKGYLYAAIGFSVLVEAANQIGRRNRERRITTMDLRDRTAGAVLRLLGGGRNGDAPHSDTLDVIAEQSAASDVFHPEEKEMIRGVLDLVERPVRSIMSPRNEVEWLDLNETNEELLAEIRTLAHSRVVLARGRVDEFVGVALTKDLLFAILDGGKIDWEKVTRQPLILHENANVLRVMEQLRGSSVQMGVVLDEHGSFEGVVTPTDILEAIAGDFPEEGEESPILERSEDGSMVVDAYIDIRRLGGLIDRDLVDEGDRYTTLAGYILWNLGYIPAEGEKLIVDDLEYKIVEMDGRNIGKVRISSTSASAVFI</sequence>
<accession>A0A2P7AKZ2</accession>
<reference evidence="10" key="1">
    <citation type="submission" date="2017-11" db="EMBL/GenBank/DDBJ databases">
        <authorList>
            <person name="Kuznetsova I."/>
            <person name="Sazanova A."/>
            <person name="Chirak E."/>
            <person name="Safronova V."/>
            <person name="Willems A."/>
        </authorList>
    </citation>
    <scope>NUCLEOTIDE SEQUENCE [LARGE SCALE GENOMIC DNA]</scope>
    <source>
        <strain evidence="10">PEPV15</strain>
    </source>
</reference>
<keyword evidence="7" id="KW-1133">Transmembrane helix</keyword>
<dbReference type="PANTHER" id="PTHR22777">
    <property type="entry name" value="HEMOLYSIN-RELATED"/>
    <property type="match status" value="1"/>
</dbReference>
<evidence type="ECO:0000256" key="7">
    <source>
        <dbReference type="SAM" id="Phobius"/>
    </source>
</evidence>
<evidence type="ECO:0000256" key="5">
    <source>
        <dbReference type="ARBA" id="ARBA00023122"/>
    </source>
</evidence>
<dbReference type="InterPro" id="IPR005496">
    <property type="entry name" value="Integral_membrane_TerC"/>
</dbReference>
<dbReference type="GO" id="GO:0005886">
    <property type="term" value="C:plasma membrane"/>
    <property type="evidence" value="ECO:0007669"/>
    <property type="project" value="UniProtKB-SubCell"/>
</dbReference>
<keyword evidence="7" id="KW-0472">Membrane</keyword>
<feature type="transmembrane region" description="Helical" evidence="7">
    <location>
        <begin position="12"/>
        <end position="38"/>
    </location>
</feature>
<dbReference type="SUPFAM" id="SSF56176">
    <property type="entry name" value="FAD-binding/transporter-associated domain-like"/>
    <property type="match status" value="1"/>
</dbReference>
<dbReference type="Gene3D" id="3.30.465.10">
    <property type="match status" value="1"/>
</dbReference>
<feature type="domain" description="CBS" evidence="8">
    <location>
        <begin position="374"/>
        <end position="430"/>
    </location>
</feature>
<keyword evidence="10" id="KW-1185">Reference proteome</keyword>
<comment type="subcellular location">
    <subcellularLocation>
        <location evidence="1">Cell membrane</location>
        <topology evidence="1">Multi-pass membrane protein</topology>
    </subcellularLocation>
</comment>
<feature type="transmembrane region" description="Helical" evidence="7">
    <location>
        <begin position="50"/>
        <end position="73"/>
    </location>
</feature>
<dbReference type="InterPro" id="IPR000644">
    <property type="entry name" value="CBS_dom"/>
</dbReference>
<dbReference type="Pfam" id="PF00571">
    <property type="entry name" value="CBS"/>
    <property type="match status" value="1"/>
</dbReference>
<feature type="transmembrane region" description="Helical" evidence="7">
    <location>
        <begin position="157"/>
        <end position="176"/>
    </location>
</feature>
<evidence type="ECO:0000256" key="3">
    <source>
        <dbReference type="ARBA" id="ARBA00022475"/>
    </source>
</evidence>
<name>A0A2P7AKZ2_9HYPH</name>
<dbReference type="PANTHER" id="PTHR22777:SF30">
    <property type="entry name" value="UPF0053 PROTEIN YEGH"/>
    <property type="match status" value="1"/>
</dbReference>
<comment type="similarity">
    <text evidence="2">Belongs to the UPF0053 family. Hemolysin C subfamily.</text>
</comment>
<evidence type="ECO:0000313" key="9">
    <source>
        <dbReference type="EMBL" id="PSH54846.1"/>
    </source>
</evidence>
<keyword evidence="5 6" id="KW-0129">CBS domain</keyword>
<dbReference type="RefSeq" id="WP_106719359.1">
    <property type="nucleotide sequence ID" value="NZ_JACHXT010000001.1"/>
</dbReference>
<keyword evidence="4" id="KW-0677">Repeat</keyword>
<evidence type="ECO:0000256" key="6">
    <source>
        <dbReference type="PROSITE-ProRule" id="PRU00703"/>
    </source>
</evidence>
<dbReference type="Pfam" id="PF03741">
    <property type="entry name" value="TerC"/>
    <property type="match status" value="1"/>
</dbReference>
<evidence type="ECO:0000256" key="1">
    <source>
        <dbReference type="ARBA" id="ARBA00004651"/>
    </source>
</evidence>
<dbReference type="Proteomes" id="UP000241158">
    <property type="component" value="Unassembled WGS sequence"/>
</dbReference>
<proteinExistence type="inferred from homology"/>
<organism evidence="9 10">
    <name type="scientific">Phyllobacterium endophyticum</name>
    <dbReference type="NCBI Taxonomy" id="1149773"/>
    <lineage>
        <taxon>Bacteria</taxon>
        <taxon>Pseudomonadati</taxon>
        <taxon>Pseudomonadota</taxon>
        <taxon>Alphaproteobacteria</taxon>
        <taxon>Hyphomicrobiales</taxon>
        <taxon>Phyllobacteriaceae</taxon>
        <taxon>Phyllobacterium</taxon>
    </lineage>
</organism>
<dbReference type="InterPro" id="IPR044751">
    <property type="entry name" value="Ion_transp-like_CBS"/>
</dbReference>
<dbReference type="PROSITE" id="PS51371">
    <property type="entry name" value="CBS"/>
    <property type="match status" value="1"/>
</dbReference>
<feature type="transmembrane region" description="Helical" evidence="7">
    <location>
        <begin position="124"/>
        <end position="145"/>
    </location>
</feature>
<dbReference type="AlphaFoldDB" id="A0A2P7AKZ2"/>
<dbReference type="Gene3D" id="3.10.580.10">
    <property type="entry name" value="CBS-domain"/>
    <property type="match status" value="1"/>
</dbReference>
<evidence type="ECO:0000313" key="10">
    <source>
        <dbReference type="Proteomes" id="UP000241158"/>
    </source>
</evidence>
<dbReference type="InterPro" id="IPR005170">
    <property type="entry name" value="Transptr-assoc_dom"/>
</dbReference>
<keyword evidence="3" id="KW-1003">Cell membrane</keyword>
<comment type="caution">
    <text evidence="9">The sequence shown here is derived from an EMBL/GenBank/DDBJ whole genome shotgun (WGS) entry which is preliminary data.</text>
</comment>
<protein>
    <recommendedName>
        <fullName evidence="8">CBS domain-containing protein</fullName>
    </recommendedName>
</protein>
<evidence type="ECO:0000256" key="4">
    <source>
        <dbReference type="ARBA" id="ARBA00022737"/>
    </source>
</evidence>
<dbReference type="InterPro" id="IPR046342">
    <property type="entry name" value="CBS_dom_sf"/>
</dbReference>
<dbReference type="InterPro" id="IPR016169">
    <property type="entry name" value="FAD-bd_PCMH_sub2"/>
</dbReference>
<gene>
    <name evidence="9" type="ORF">CU100_25050</name>
</gene>
<dbReference type="Pfam" id="PF03471">
    <property type="entry name" value="CorC_HlyC"/>
    <property type="match status" value="1"/>
</dbReference>
<feature type="transmembrane region" description="Helical" evidence="7">
    <location>
        <begin position="188"/>
        <end position="211"/>
    </location>
</feature>
<dbReference type="SUPFAM" id="SSF54631">
    <property type="entry name" value="CBS-domain pair"/>
    <property type="match status" value="1"/>
</dbReference>
<keyword evidence="7" id="KW-0812">Transmembrane</keyword>
<dbReference type="SMART" id="SM01091">
    <property type="entry name" value="CorC_HlyC"/>
    <property type="match status" value="1"/>
</dbReference>
<dbReference type="GO" id="GO:0050660">
    <property type="term" value="F:flavin adenine dinucleotide binding"/>
    <property type="evidence" value="ECO:0007669"/>
    <property type="project" value="InterPro"/>
</dbReference>
<evidence type="ECO:0000256" key="2">
    <source>
        <dbReference type="ARBA" id="ARBA00006446"/>
    </source>
</evidence>
<evidence type="ECO:0000259" key="8">
    <source>
        <dbReference type="PROSITE" id="PS51371"/>
    </source>
</evidence>